<evidence type="ECO:0000256" key="15">
    <source>
        <dbReference type="ARBA" id="ARBA00023141"/>
    </source>
</evidence>
<dbReference type="GO" id="GO:0046872">
    <property type="term" value="F:metal ion binding"/>
    <property type="evidence" value="ECO:0007669"/>
    <property type="project" value="UniProtKB-KW"/>
</dbReference>
<evidence type="ECO:0000256" key="2">
    <source>
        <dbReference type="ARBA" id="ARBA00001911"/>
    </source>
</evidence>
<dbReference type="InterPro" id="IPR016037">
    <property type="entry name" value="DHQ_synth_AroB"/>
</dbReference>
<dbReference type="GO" id="GO:0003856">
    <property type="term" value="F:3-dehydroquinate synthase activity"/>
    <property type="evidence" value="ECO:0007669"/>
    <property type="project" value="UniProtKB-EC"/>
</dbReference>
<dbReference type="InterPro" id="IPR050071">
    <property type="entry name" value="Dehydroquinate_synthase"/>
</dbReference>
<dbReference type="PANTHER" id="PTHR43622">
    <property type="entry name" value="3-DEHYDROQUINATE SYNTHASE"/>
    <property type="match status" value="1"/>
</dbReference>
<evidence type="ECO:0000256" key="8">
    <source>
        <dbReference type="ARBA" id="ARBA00017684"/>
    </source>
</evidence>
<dbReference type="Gene3D" id="3.40.50.1970">
    <property type="match status" value="1"/>
</dbReference>
<comment type="catalytic activity">
    <reaction evidence="1">
        <text>7-phospho-2-dehydro-3-deoxy-D-arabino-heptonate = 3-dehydroquinate + phosphate</text>
        <dbReference type="Rhea" id="RHEA:21968"/>
        <dbReference type="ChEBI" id="CHEBI:32364"/>
        <dbReference type="ChEBI" id="CHEBI:43474"/>
        <dbReference type="ChEBI" id="CHEBI:58394"/>
        <dbReference type="EC" id="4.2.3.4"/>
    </reaction>
</comment>
<dbReference type="Pfam" id="PF24621">
    <property type="entry name" value="DHQS_C"/>
    <property type="match status" value="1"/>
</dbReference>
<dbReference type="SUPFAM" id="SSF56796">
    <property type="entry name" value="Dehydroquinate synthase-like"/>
    <property type="match status" value="1"/>
</dbReference>
<dbReference type="Gene3D" id="1.20.1090.10">
    <property type="entry name" value="Dehydroquinate synthase-like - alpha domain"/>
    <property type="match status" value="1"/>
</dbReference>
<keyword evidence="14" id="KW-0520">NAD</keyword>
<keyword evidence="11" id="KW-0479">Metal-binding</keyword>
<keyword evidence="17" id="KW-0170">Cobalt</keyword>
<comment type="subcellular location">
    <subcellularLocation>
        <location evidence="4">Cytoplasm</location>
    </subcellularLocation>
</comment>
<evidence type="ECO:0000256" key="12">
    <source>
        <dbReference type="ARBA" id="ARBA00022741"/>
    </source>
</evidence>
<dbReference type="Pfam" id="PF01761">
    <property type="entry name" value="DHQ_synthase"/>
    <property type="match status" value="1"/>
</dbReference>
<dbReference type="PIRSF" id="PIRSF001455">
    <property type="entry name" value="DHQ_synth"/>
    <property type="match status" value="1"/>
</dbReference>
<dbReference type="FunFam" id="3.40.50.1970:FF:000012">
    <property type="entry name" value="3-dehydroquinate synthase"/>
    <property type="match status" value="1"/>
</dbReference>
<comment type="pathway">
    <text evidence="5">Metabolic intermediate biosynthesis; chorismate biosynthesis; chorismate from D-erythrose 4-phosphate and phosphoenolpyruvate: step 2/7.</text>
</comment>
<keyword evidence="12" id="KW-0547">Nucleotide-binding</keyword>
<feature type="domain" description="3-dehydroquinate synthase C-terminal" evidence="19">
    <location>
        <begin position="175"/>
        <end position="321"/>
    </location>
</feature>
<proteinExistence type="inferred from homology"/>
<dbReference type="NCBIfam" id="TIGR01357">
    <property type="entry name" value="aroB"/>
    <property type="match status" value="1"/>
</dbReference>
<evidence type="ECO:0000256" key="9">
    <source>
        <dbReference type="ARBA" id="ARBA00022490"/>
    </source>
</evidence>
<dbReference type="CDD" id="cd08195">
    <property type="entry name" value="DHQS"/>
    <property type="match status" value="1"/>
</dbReference>
<accession>A0A6J6KSG0</accession>
<evidence type="ECO:0000313" key="20">
    <source>
        <dbReference type="EMBL" id="CAB4650899.1"/>
    </source>
</evidence>
<dbReference type="HAMAP" id="MF_00110">
    <property type="entry name" value="DHQ_synthase"/>
    <property type="match status" value="1"/>
</dbReference>
<evidence type="ECO:0000256" key="13">
    <source>
        <dbReference type="ARBA" id="ARBA00022833"/>
    </source>
</evidence>
<feature type="domain" description="3-dehydroquinate synthase N-terminal" evidence="18">
    <location>
        <begin position="61"/>
        <end position="170"/>
    </location>
</feature>
<comment type="cofactor">
    <cofactor evidence="3">
        <name>Co(2+)</name>
        <dbReference type="ChEBI" id="CHEBI:48828"/>
    </cofactor>
</comment>
<keyword evidence="15" id="KW-0057">Aromatic amino acid biosynthesis</keyword>
<dbReference type="GO" id="GO:0005737">
    <property type="term" value="C:cytoplasm"/>
    <property type="evidence" value="ECO:0007669"/>
    <property type="project" value="UniProtKB-SubCell"/>
</dbReference>
<evidence type="ECO:0000256" key="17">
    <source>
        <dbReference type="ARBA" id="ARBA00023285"/>
    </source>
</evidence>
<evidence type="ECO:0000256" key="1">
    <source>
        <dbReference type="ARBA" id="ARBA00001393"/>
    </source>
</evidence>
<dbReference type="InterPro" id="IPR056179">
    <property type="entry name" value="DHQS_C"/>
</dbReference>
<evidence type="ECO:0000256" key="11">
    <source>
        <dbReference type="ARBA" id="ARBA00022723"/>
    </source>
</evidence>
<evidence type="ECO:0000256" key="14">
    <source>
        <dbReference type="ARBA" id="ARBA00023027"/>
    </source>
</evidence>
<reference evidence="20" key="1">
    <citation type="submission" date="2020-05" db="EMBL/GenBank/DDBJ databases">
        <authorList>
            <person name="Chiriac C."/>
            <person name="Salcher M."/>
            <person name="Ghai R."/>
            <person name="Kavagutti S V."/>
        </authorList>
    </citation>
    <scope>NUCLEOTIDE SEQUENCE</scope>
</reference>
<keyword evidence="10" id="KW-0028">Amino-acid biosynthesis</keyword>
<dbReference type="GO" id="GO:0008652">
    <property type="term" value="P:amino acid biosynthetic process"/>
    <property type="evidence" value="ECO:0007669"/>
    <property type="project" value="UniProtKB-KW"/>
</dbReference>
<comment type="cofactor">
    <cofactor evidence="2">
        <name>NAD(+)</name>
        <dbReference type="ChEBI" id="CHEBI:57540"/>
    </cofactor>
</comment>
<dbReference type="EC" id="4.2.3.4" evidence="7"/>
<evidence type="ECO:0000256" key="5">
    <source>
        <dbReference type="ARBA" id="ARBA00004661"/>
    </source>
</evidence>
<dbReference type="EMBL" id="CAEZWD010000074">
    <property type="protein sequence ID" value="CAB4650899.1"/>
    <property type="molecule type" value="Genomic_DNA"/>
</dbReference>
<sequence length="362" mass="38656">MKSIQVTAEHVYQVFVGRDILAEVANHVDGATRVAVIHPQSMQAAAGQLRQSLPNVESISIEVPDAENAKTAAVLEFCWMALGKAGFTRNDLIISLGGGATTDLAGFVAATWLRGIRVVHVPTTLLAMVDAAVGGKTGINTSEGKNLVGAIYSPAAVICDMNFLDSQSHDDYIGGLAEVIKCGFIRDETILNLIESDMLGAQSPGWVHAPEVIARAIQVKADVVGGDLRETLGTSTGREILNYGHTFGHAVERIENYTWRHGNAVSVGMMFVAHLSQLAGRLDEDTVNRHKGILSGVGLPVTYSRATFDQLHDAMRIDKKSRGSKLRFIVLEQVGKPAILEAPDAALLIAAHGKLGQGEEHA</sequence>
<dbReference type="GO" id="GO:0000166">
    <property type="term" value="F:nucleotide binding"/>
    <property type="evidence" value="ECO:0007669"/>
    <property type="project" value="UniProtKB-KW"/>
</dbReference>
<evidence type="ECO:0000256" key="10">
    <source>
        <dbReference type="ARBA" id="ARBA00022605"/>
    </source>
</evidence>
<keyword evidence="16" id="KW-0456">Lyase</keyword>
<evidence type="ECO:0000256" key="16">
    <source>
        <dbReference type="ARBA" id="ARBA00023239"/>
    </source>
</evidence>
<dbReference type="InterPro" id="IPR030960">
    <property type="entry name" value="DHQS/DOIS_N"/>
</dbReference>
<evidence type="ECO:0000259" key="18">
    <source>
        <dbReference type="Pfam" id="PF01761"/>
    </source>
</evidence>
<evidence type="ECO:0000256" key="6">
    <source>
        <dbReference type="ARBA" id="ARBA00005412"/>
    </source>
</evidence>
<evidence type="ECO:0000259" key="19">
    <source>
        <dbReference type="Pfam" id="PF24621"/>
    </source>
</evidence>
<name>A0A6J6KSG0_9ZZZZ</name>
<dbReference type="PANTHER" id="PTHR43622:SF7">
    <property type="entry name" value="3-DEHYDROQUINATE SYNTHASE, CHLOROPLASTIC"/>
    <property type="match status" value="1"/>
</dbReference>
<evidence type="ECO:0000256" key="3">
    <source>
        <dbReference type="ARBA" id="ARBA00001941"/>
    </source>
</evidence>
<gene>
    <name evidence="20" type="ORF">UFOPK2171_00648</name>
</gene>
<evidence type="ECO:0000256" key="7">
    <source>
        <dbReference type="ARBA" id="ARBA00013031"/>
    </source>
</evidence>
<evidence type="ECO:0000256" key="4">
    <source>
        <dbReference type="ARBA" id="ARBA00004496"/>
    </source>
</evidence>
<dbReference type="GO" id="GO:0009073">
    <property type="term" value="P:aromatic amino acid family biosynthetic process"/>
    <property type="evidence" value="ECO:0007669"/>
    <property type="project" value="UniProtKB-KW"/>
</dbReference>
<keyword evidence="9" id="KW-0963">Cytoplasm</keyword>
<dbReference type="InterPro" id="IPR030963">
    <property type="entry name" value="DHQ_synth_fam"/>
</dbReference>
<keyword evidence="13" id="KW-0862">Zinc</keyword>
<dbReference type="AlphaFoldDB" id="A0A6J6KSG0"/>
<organism evidence="20">
    <name type="scientific">freshwater metagenome</name>
    <dbReference type="NCBI Taxonomy" id="449393"/>
    <lineage>
        <taxon>unclassified sequences</taxon>
        <taxon>metagenomes</taxon>
        <taxon>ecological metagenomes</taxon>
    </lineage>
</organism>
<comment type="similarity">
    <text evidence="6">Belongs to the sugar phosphate cyclases superfamily. Dehydroquinate synthase family.</text>
</comment>
<protein>
    <recommendedName>
        <fullName evidence="8">3-dehydroquinate synthase</fullName>
        <ecNumber evidence="7">4.2.3.4</ecNumber>
    </recommendedName>
</protein>